<proteinExistence type="predicted"/>
<evidence type="ECO:0000313" key="4">
    <source>
        <dbReference type="Ensembl" id="ENSPNAP00000019672.2"/>
    </source>
</evidence>
<feature type="chain" id="PRO_5043859454" evidence="2">
    <location>
        <begin position="24"/>
        <end position="321"/>
    </location>
</feature>
<dbReference type="SUPFAM" id="SSF48726">
    <property type="entry name" value="Immunoglobulin"/>
    <property type="match status" value="2"/>
</dbReference>
<reference evidence="4" key="2">
    <citation type="submission" date="2025-08" db="UniProtKB">
        <authorList>
            <consortium name="Ensembl"/>
        </authorList>
    </citation>
    <scope>IDENTIFICATION</scope>
</reference>
<evidence type="ECO:0000313" key="5">
    <source>
        <dbReference type="Proteomes" id="UP001501920"/>
    </source>
</evidence>
<dbReference type="InterPro" id="IPR003599">
    <property type="entry name" value="Ig_sub"/>
</dbReference>
<dbReference type="CTD" id="933"/>
<keyword evidence="2" id="KW-0732">Signal</keyword>
<accession>A0A3B4D5N5</accession>
<feature type="signal peptide" evidence="2">
    <location>
        <begin position="1"/>
        <end position="23"/>
    </location>
</feature>
<dbReference type="Pfam" id="PF07686">
    <property type="entry name" value="V-set"/>
    <property type="match status" value="1"/>
</dbReference>
<keyword evidence="1" id="KW-0812">Transmembrane</keyword>
<name>A0A3B4D5N5_PYGNA</name>
<dbReference type="RefSeq" id="XP_017564267.1">
    <property type="nucleotide sequence ID" value="XM_017708778.2"/>
</dbReference>
<dbReference type="Proteomes" id="UP001501920">
    <property type="component" value="Chromosome 24"/>
</dbReference>
<evidence type="ECO:0000259" key="3">
    <source>
        <dbReference type="PROSITE" id="PS50835"/>
    </source>
</evidence>
<organism evidence="4 5">
    <name type="scientific">Pygocentrus nattereri</name>
    <name type="common">Red-bellied piranha</name>
    <dbReference type="NCBI Taxonomy" id="42514"/>
    <lineage>
        <taxon>Eukaryota</taxon>
        <taxon>Metazoa</taxon>
        <taxon>Chordata</taxon>
        <taxon>Craniata</taxon>
        <taxon>Vertebrata</taxon>
        <taxon>Euteleostomi</taxon>
        <taxon>Actinopterygii</taxon>
        <taxon>Neopterygii</taxon>
        <taxon>Teleostei</taxon>
        <taxon>Ostariophysi</taxon>
        <taxon>Characiformes</taxon>
        <taxon>Characoidei</taxon>
        <taxon>Pygocentrus</taxon>
    </lineage>
</organism>
<evidence type="ECO:0000256" key="1">
    <source>
        <dbReference type="SAM" id="Phobius"/>
    </source>
</evidence>
<dbReference type="InterPro" id="IPR036179">
    <property type="entry name" value="Ig-like_dom_sf"/>
</dbReference>
<dbReference type="InterPro" id="IPR007110">
    <property type="entry name" value="Ig-like_dom"/>
</dbReference>
<keyword evidence="5" id="KW-1185">Reference proteome</keyword>
<evidence type="ECO:0000256" key="2">
    <source>
        <dbReference type="SAM" id="SignalP"/>
    </source>
</evidence>
<dbReference type="GeneTree" id="ENSGT01010000222294"/>
<keyword evidence="1" id="KW-0472">Membrane</keyword>
<keyword evidence="1" id="KW-1133">Transmembrane helix</keyword>
<dbReference type="PANTHER" id="PTHR46013:SF4">
    <property type="entry name" value="B-CELL RECEPTOR CD22-RELATED"/>
    <property type="match status" value="1"/>
</dbReference>
<dbReference type="GeneID" id="108433910"/>
<dbReference type="PANTHER" id="PTHR46013">
    <property type="entry name" value="VASCULAR CELL ADHESION MOLECULE 1"/>
    <property type="match status" value="1"/>
</dbReference>
<dbReference type="Ensembl" id="ENSPNAT00000029668.2">
    <property type="protein sequence ID" value="ENSPNAP00000019672.2"/>
    <property type="gene ID" value="ENSPNAG00000026367.2"/>
</dbReference>
<reference evidence="4" key="3">
    <citation type="submission" date="2025-09" db="UniProtKB">
        <authorList>
            <consortium name="Ensembl"/>
        </authorList>
    </citation>
    <scope>IDENTIFICATION</scope>
</reference>
<dbReference type="SMART" id="SM00409">
    <property type="entry name" value="IG"/>
    <property type="match status" value="2"/>
</dbReference>
<protein>
    <submittedName>
        <fullName evidence="4">Cd22 molecule</fullName>
    </submittedName>
</protein>
<dbReference type="AlphaFoldDB" id="A0A3B4D5N5"/>
<dbReference type="STRING" id="42514.ENSPNAP00000019672"/>
<reference evidence="4 5" key="1">
    <citation type="submission" date="2020-10" db="EMBL/GenBank/DDBJ databases">
        <title>Pygocentrus nattereri (red-bellied piranha) genome, fPygNat1, primary haplotype.</title>
        <authorList>
            <person name="Myers G."/>
            <person name="Meyer A."/>
            <person name="Karagic N."/>
            <person name="Pippel M."/>
            <person name="Winkler S."/>
            <person name="Tracey A."/>
            <person name="Wood J."/>
            <person name="Formenti G."/>
            <person name="Howe K."/>
            <person name="Fedrigo O."/>
            <person name="Jarvis E.D."/>
        </authorList>
    </citation>
    <scope>NUCLEOTIDE SEQUENCE [LARGE SCALE GENOMIC DNA]</scope>
</reference>
<dbReference type="Pfam" id="PF13895">
    <property type="entry name" value="Ig_2"/>
    <property type="match status" value="1"/>
</dbReference>
<sequence>MLVKQIHLLNLCILMQFTRTAVASREWAVWYKSEQYCVFKGSSVDFGCTYNYPADYRVKILKWIKQEPKHIKPVYHSDPEQVDLSYRRRTELANEDNNCTLRLHNVSESDVGKYYFCFYTGQAGSEGTYLNVADSPRNVSLTAHSARLIHNGNTLTLICESSAKPPARTYSLFKMNGTDVFQIGWGHNYTVPVVGPGDSGQYFCLAQNALGSQNSTVITIRVQDSKDPDHLLFVRAALGALLFAGIVTVALLYLIKRRKQPSSSISDITENLSNTVLTSGLESSQSTGSLHNLQMPEATASERISDNFAVIHSSDTGISLS</sequence>
<feature type="domain" description="Ig-like" evidence="3">
    <location>
        <begin position="136"/>
        <end position="219"/>
    </location>
</feature>
<feature type="transmembrane region" description="Helical" evidence="1">
    <location>
        <begin position="232"/>
        <end position="255"/>
    </location>
</feature>
<dbReference type="InterPro" id="IPR013106">
    <property type="entry name" value="Ig_V-set"/>
</dbReference>
<dbReference type="PROSITE" id="PS50835">
    <property type="entry name" value="IG_LIKE"/>
    <property type="match status" value="1"/>
</dbReference>
<dbReference type="InterPro" id="IPR013783">
    <property type="entry name" value="Ig-like_fold"/>
</dbReference>
<dbReference type="Gene3D" id="2.60.40.10">
    <property type="entry name" value="Immunoglobulins"/>
    <property type="match status" value="2"/>
</dbReference>